<gene>
    <name evidence="1" type="ORF">BST26_14110</name>
</gene>
<accession>A0A1X0D9V5</accession>
<dbReference type="InterPro" id="IPR011335">
    <property type="entry name" value="Restrct_endonuc-II-like"/>
</dbReference>
<comment type="caution">
    <text evidence="1">The sequence shown here is derived from an EMBL/GenBank/DDBJ whole genome shotgun (WGS) entry which is preliminary data.</text>
</comment>
<dbReference type="STRING" id="444597.BST26_14110"/>
<dbReference type="AlphaFoldDB" id="A0A1X0D9V5"/>
<name>A0A1X0D9V5_9MYCO</name>
<dbReference type="SUPFAM" id="SSF52980">
    <property type="entry name" value="Restriction endonuclease-like"/>
    <property type="match status" value="1"/>
</dbReference>
<dbReference type="OrthoDB" id="5143202at2"/>
<dbReference type="RefSeq" id="WP_083031771.1">
    <property type="nucleotide sequence ID" value="NZ_AP022618.1"/>
</dbReference>
<dbReference type="InterPro" id="IPR007569">
    <property type="entry name" value="DUF559"/>
</dbReference>
<dbReference type="EMBL" id="MVHS01000034">
    <property type="protein sequence ID" value="ORA68979.1"/>
    <property type="molecule type" value="Genomic_DNA"/>
</dbReference>
<protein>
    <submittedName>
        <fullName evidence="1">Uncharacterized protein</fullName>
    </submittedName>
</protein>
<sequence>MNSQLRTLFAAHNGVACFRQLNALLTRREMRRMLGNRQLTKVLPGIYALGSPDRRILLSALDLLCGKPVVACLSTAAAVFGFDTEDVAELHVLNPDGNRLRARPGLVVHRRHGAPVITFHGRPVTEPSWTAVEVACSLPRPRALATLDAALRSKTCDRAGLEAAADAQRGRRGIAVVRGLIPLASPVAESPMESEARLVMIDGGITDFVEQHEVIGRDGRLWRVDFALPECKLAIEYDGFDHHKSPADLAHDREKDNALREAGWTVLHITADDVRRQPEVMLRRIRRHLVATAA</sequence>
<dbReference type="Proteomes" id="UP000192801">
    <property type="component" value="Unassembled WGS sequence"/>
</dbReference>
<dbReference type="Gene3D" id="3.40.960.10">
    <property type="entry name" value="VSR Endonuclease"/>
    <property type="match status" value="1"/>
</dbReference>
<reference evidence="1 2" key="1">
    <citation type="submission" date="2016-12" db="EMBL/GenBank/DDBJ databases">
        <title>The new phylogeny of genus Mycobacterium.</title>
        <authorList>
            <person name="Tortoli E."/>
            <person name="Trovato A."/>
            <person name="Cirillo D.M."/>
        </authorList>
    </citation>
    <scope>NUCLEOTIDE SEQUENCE [LARGE SCALE GENOMIC DNA]</scope>
    <source>
        <strain evidence="1 2">DSM 45130</strain>
    </source>
</reference>
<evidence type="ECO:0000313" key="2">
    <source>
        <dbReference type="Proteomes" id="UP000192801"/>
    </source>
</evidence>
<keyword evidence="2" id="KW-1185">Reference proteome</keyword>
<proteinExistence type="predicted"/>
<organism evidence="1 2">
    <name type="scientific">Mycolicibacterium insubricum</name>
    <dbReference type="NCBI Taxonomy" id="444597"/>
    <lineage>
        <taxon>Bacteria</taxon>
        <taxon>Bacillati</taxon>
        <taxon>Actinomycetota</taxon>
        <taxon>Actinomycetes</taxon>
        <taxon>Mycobacteriales</taxon>
        <taxon>Mycobacteriaceae</taxon>
        <taxon>Mycolicibacterium</taxon>
    </lineage>
</organism>
<evidence type="ECO:0000313" key="1">
    <source>
        <dbReference type="EMBL" id="ORA68979.1"/>
    </source>
</evidence>
<dbReference type="Pfam" id="PF04480">
    <property type="entry name" value="DUF559"/>
    <property type="match status" value="1"/>
</dbReference>